<dbReference type="EMBL" id="BKCJ010003974">
    <property type="protein sequence ID" value="GEU58275.1"/>
    <property type="molecule type" value="Genomic_DNA"/>
</dbReference>
<evidence type="ECO:0000259" key="2">
    <source>
        <dbReference type="Pfam" id="PF07727"/>
    </source>
</evidence>
<dbReference type="Pfam" id="PF25597">
    <property type="entry name" value="SH3_retrovirus"/>
    <property type="match status" value="1"/>
</dbReference>
<sequence length="793" mass="90384">MMAASKVLMLKPSEFEIWRIRIEQYIQMMDYSLWDVIENGPSLPKTQVMKAVTTLMPITSIEDKAQRKLKVKARSTLMMGIPNEHQLKFNSIKDAKQLLEAIEKRFVNTAFGVFTSGTQVNIANNDNMSDVVIYAFLASQTSSPQLVNKDLEQIDPEDLKEMDLRWQMAMLTIRARRGHFAREYKAPRSQDTKHKETTRRIVPVETPASTALGNPQMDLQDKGVINSGCLRYMTGNMSYPTDYKEIDGGYWQRTPSLSFLKPFGCPVTILNTLDHLGKFDGKADEGFFTGYSLSSKAFSVFNSRKRIVKENLHIRFSENTPNVVGSRPDWLFDIDALTRTINYKPITAGTQSNGLAGTKACDNEDPKSSQDDGFQPSSDSRKKVDEDPSKRSECGDQEQDDNVNSTNNVNAASTNGVNAVSENISNELPFDLNMPALKDISTFNFSSDHEDDDNEADINNMDTTIQKELLQFKLQELWTLVDLSNEKRAIGTKWVFQNKKDKRGIVIRNKARLVTQGHTQEGINYDEVFAPVARIEAIRLFLAYASFKDFVVYQMDVKSAFLYGKIEEEKQDGIFISQDKYVIEILKKYGFTKVKNASSPMETKKPLLKDKDGQEVDVHMYRSMICSLMYLTSLRLDIMFAVYACARYQVNLKVSYLYAVKRIFSDYARASLDRKSTTGGCQFFGCRLISWQCKKQTMVVNFTTKAEYMATSSCCGQTTAKAKSINREAHLHAKVDEKKVIIFEALIRRDLYFTDKRGVDCLPNHTIFEQLALMGYEKLTQKLVYYKPYFSLQ</sequence>
<protein>
    <submittedName>
        <fullName evidence="4">Uncharacterized protein</fullName>
    </submittedName>
</protein>
<evidence type="ECO:0000256" key="1">
    <source>
        <dbReference type="SAM" id="MobiDB-lite"/>
    </source>
</evidence>
<dbReference type="InterPro" id="IPR013103">
    <property type="entry name" value="RVT_2"/>
</dbReference>
<accession>A0A6L2LDJ0</accession>
<evidence type="ECO:0000313" key="4">
    <source>
        <dbReference type="EMBL" id="GEU58275.1"/>
    </source>
</evidence>
<dbReference type="Pfam" id="PF07727">
    <property type="entry name" value="RVT_2"/>
    <property type="match status" value="1"/>
</dbReference>
<evidence type="ECO:0000259" key="3">
    <source>
        <dbReference type="Pfam" id="PF25597"/>
    </source>
</evidence>
<proteinExistence type="predicted"/>
<feature type="domain" description="Reverse transcriptase Ty1/copia-type" evidence="2">
    <location>
        <begin position="476"/>
        <end position="578"/>
    </location>
</feature>
<dbReference type="PANTHER" id="PTHR11439">
    <property type="entry name" value="GAG-POL-RELATED RETROTRANSPOSON"/>
    <property type="match status" value="1"/>
</dbReference>
<organism evidence="4">
    <name type="scientific">Tanacetum cinerariifolium</name>
    <name type="common">Dalmatian daisy</name>
    <name type="synonym">Chrysanthemum cinerariifolium</name>
    <dbReference type="NCBI Taxonomy" id="118510"/>
    <lineage>
        <taxon>Eukaryota</taxon>
        <taxon>Viridiplantae</taxon>
        <taxon>Streptophyta</taxon>
        <taxon>Embryophyta</taxon>
        <taxon>Tracheophyta</taxon>
        <taxon>Spermatophyta</taxon>
        <taxon>Magnoliopsida</taxon>
        <taxon>eudicotyledons</taxon>
        <taxon>Gunneridae</taxon>
        <taxon>Pentapetalae</taxon>
        <taxon>asterids</taxon>
        <taxon>campanulids</taxon>
        <taxon>Asterales</taxon>
        <taxon>Asteraceae</taxon>
        <taxon>Asteroideae</taxon>
        <taxon>Anthemideae</taxon>
        <taxon>Anthemidinae</taxon>
        <taxon>Tanacetum</taxon>
    </lineage>
</organism>
<feature type="compositionally biased region" description="Basic and acidic residues" evidence="1">
    <location>
        <begin position="361"/>
        <end position="370"/>
    </location>
</feature>
<dbReference type="AlphaFoldDB" id="A0A6L2LDJ0"/>
<name>A0A6L2LDJ0_TANCI</name>
<comment type="caution">
    <text evidence="4">The sequence shown here is derived from an EMBL/GenBank/DDBJ whole genome shotgun (WGS) entry which is preliminary data.</text>
</comment>
<feature type="region of interest" description="Disordered" evidence="1">
    <location>
        <begin position="348"/>
        <end position="413"/>
    </location>
</feature>
<reference evidence="4" key="1">
    <citation type="journal article" date="2019" name="Sci. Rep.">
        <title>Draft genome of Tanacetum cinerariifolium, the natural source of mosquito coil.</title>
        <authorList>
            <person name="Yamashiro T."/>
            <person name="Shiraishi A."/>
            <person name="Satake H."/>
            <person name="Nakayama K."/>
        </authorList>
    </citation>
    <scope>NUCLEOTIDE SEQUENCE</scope>
</reference>
<feature type="compositionally biased region" description="Low complexity" evidence="1">
    <location>
        <begin position="402"/>
        <end position="413"/>
    </location>
</feature>
<feature type="domain" description="Retroviral polymerase SH3-like" evidence="3">
    <location>
        <begin position="265"/>
        <end position="320"/>
    </location>
</feature>
<gene>
    <name evidence="4" type="ORF">Tci_030253</name>
</gene>
<dbReference type="PANTHER" id="PTHR11439:SF495">
    <property type="entry name" value="REVERSE TRANSCRIPTASE, RNA-DEPENDENT DNA POLYMERASE-RELATED"/>
    <property type="match status" value="1"/>
</dbReference>
<feature type="compositionally biased region" description="Basic and acidic residues" evidence="1">
    <location>
        <begin position="379"/>
        <end position="394"/>
    </location>
</feature>
<dbReference type="InterPro" id="IPR057670">
    <property type="entry name" value="SH3_retrovirus"/>
</dbReference>